<accession>A0A8T1IH20</accession>
<feature type="chain" id="PRO_5035821576" evidence="1">
    <location>
        <begin position="28"/>
        <end position="51"/>
    </location>
</feature>
<dbReference type="EMBL" id="RCMV01000139">
    <property type="protein sequence ID" value="KAG3223601.1"/>
    <property type="molecule type" value="Genomic_DNA"/>
</dbReference>
<name>A0A8T1IH20_9STRA</name>
<dbReference type="Proteomes" id="UP000760860">
    <property type="component" value="Unassembled WGS sequence"/>
</dbReference>
<evidence type="ECO:0000313" key="3">
    <source>
        <dbReference type="Proteomes" id="UP000760860"/>
    </source>
</evidence>
<sequence length="51" mass="5289">MAAAKCKAVLAAATLVCCFFCLQVATCNLQTSCFNPMGRVVNDTSPASDDS</sequence>
<protein>
    <submittedName>
        <fullName evidence="2">Uncharacterized protein</fullName>
    </submittedName>
</protein>
<organism evidence="2 3">
    <name type="scientific">Phytophthora cactorum</name>
    <dbReference type="NCBI Taxonomy" id="29920"/>
    <lineage>
        <taxon>Eukaryota</taxon>
        <taxon>Sar</taxon>
        <taxon>Stramenopiles</taxon>
        <taxon>Oomycota</taxon>
        <taxon>Peronosporomycetes</taxon>
        <taxon>Peronosporales</taxon>
        <taxon>Peronosporaceae</taxon>
        <taxon>Phytophthora</taxon>
    </lineage>
</organism>
<evidence type="ECO:0000313" key="2">
    <source>
        <dbReference type="EMBL" id="KAG3223601.1"/>
    </source>
</evidence>
<feature type="signal peptide" evidence="1">
    <location>
        <begin position="1"/>
        <end position="27"/>
    </location>
</feature>
<gene>
    <name evidence="2" type="ORF">PC129_g5702</name>
</gene>
<reference evidence="2" key="1">
    <citation type="submission" date="2018-05" db="EMBL/GenBank/DDBJ databases">
        <title>Effector identification in a new, highly contiguous assembly of the strawberry crown rot pathogen Phytophthora cactorum.</title>
        <authorList>
            <person name="Armitage A.D."/>
            <person name="Nellist C.F."/>
            <person name="Bates H."/>
            <person name="Vickerstaff R.J."/>
            <person name="Harrison R.J."/>
        </authorList>
    </citation>
    <scope>NUCLEOTIDE SEQUENCE</scope>
    <source>
        <strain evidence="2">P421</strain>
    </source>
</reference>
<proteinExistence type="predicted"/>
<dbReference type="AlphaFoldDB" id="A0A8T1IH20"/>
<evidence type="ECO:0000256" key="1">
    <source>
        <dbReference type="SAM" id="SignalP"/>
    </source>
</evidence>
<keyword evidence="1" id="KW-0732">Signal</keyword>
<comment type="caution">
    <text evidence="2">The sequence shown here is derived from an EMBL/GenBank/DDBJ whole genome shotgun (WGS) entry which is preliminary data.</text>
</comment>